<evidence type="ECO:0000256" key="2">
    <source>
        <dbReference type="ARBA" id="ARBA00012220"/>
    </source>
</evidence>
<evidence type="ECO:0000256" key="5">
    <source>
        <dbReference type="ARBA" id="ARBA00022741"/>
    </source>
</evidence>
<keyword evidence="3 9" id="KW-0436">Ligase</keyword>
<dbReference type="Gene3D" id="3.30.590.20">
    <property type="match status" value="1"/>
</dbReference>
<name>T1C8N6_9ZZZZ</name>
<dbReference type="GO" id="GO:0006750">
    <property type="term" value="P:glutathione biosynthetic process"/>
    <property type="evidence" value="ECO:0007669"/>
    <property type="project" value="UniProtKB-KW"/>
</dbReference>
<evidence type="ECO:0000256" key="3">
    <source>
        <dbReference type="ARBA" id="ARBA00022598"/>
    </source>
</evidence>
<dbReference type="GO" id="GO:0004357">
    <property type="term" value="F:glutamate-cysteine ligase activity"/>
    <property type="evidence" value="ECO:0007669"/>
    <property type="project" value="UniProtKB-EC"/>
</dbReference>
<evidence type="ECO:0000256" key="4">
    <source>
        <dbReference type="ARBA" id="ARBA00022684"/>
    </source>
</evidence>
<reference evidence="9" key="1">
    <citation type="submission" date="2013-08" db="EMBL/GenBank/DDBJ databases">
        <authorList>
            <person name="Mendez C."/>
            <person name="Richter M."/>
            <person name="Ferrer M."/>
            <person name="Sanchez J."/>
        </authorList>
    </citation>
    <scope>NUCLEOTIDE SEQUENCE</scope>
</reference>
<reference evidence="9" key="2">
    <citation type="journal article" date="2014" name="ISME J.">
        <title>Microbial stratification in low pH oxic and suboxic macroscopic growths along an acid mine drainage.</title>
        <authorList>
            <person name="Mendez-Garcia C."/>
            <person name="Mesa V."/>
            <person name="Sprenger R.R."/>
            <person name="Richter M."/>
            <person name="Diez M.S."/>
            <person name="Solano J."/>
            <person name="Bargiela R."/>
            <person name="Golyshina O.V."/>
            <person name="Manteca A."/>
            <person name="Ramos J.L."/>
            <person name="Gallego J.R."/>
            <person name="Llorente I."/>
            <person name="Martins Dos Santos V.A."/>
            <person name="Jensen O.N."/>
            <person name="Pelaez A.I."/>
            <person name="Sanchez J."/>
            <person name="Ferrer M."/>
        </authorList>
    </citation>
    <scope>NUCLEOTIDE SEQUENCE</scope>
</reference>
<dbReference type="SUPFAM" id="SSF55931">
    <property type="entry name" value="Glutamine synthetase/guanido kinase"/>
    <property type="match status" value="1"/>
</dbReference>
<keyword evidence="5" id="KW-0547">Nucleotide-binding</keyword>
<dbReference type="GO" id="GO:0046872">
    <property type="term" value="F:metal ion binding"/>
    <property type="evidence" value="ECO:0007669"/>
    <property type="project" value="TreeGrafter"/>
</dbReference>
<keyword evidence="6" id="KW-0067">ATP-binding</keyword>
<dbReference type="PANTHER" id="PTHR38761:SF1">
    <property type="entry name" value="GLUTAMATE--CYSTEINE LIGASE"/>
    <property type="match status" value="1"/>
</dbReference>
<sequence length="54" mass="6244">MNSVEEYIDDLSRAISTPHPPYAALGVRTGEVYRQLNANLLQIENEYYSFIRPK</sequence>
<comment type="catalytic activity">
    <reaction evidence="7">
        <text>L-cysteine + L-glutamate + ATP = gamma-L-glutamyl-L-cysteine + ADP + phosphate + H(+)</text>
        <dbReference type="Rhea" id="RHEA:13285"/>
        <dbReference type="ChEBI" id="CHEBI:15378"/>
        <dbReference type="ChEBI" id="CHEBI:29985"/>
        <dbReference type="ChEBI" id="CHEBI:30616"/>
        <dbReference type="ChEBI" id="CHEBI:35235"/>
        <dbReference type="ChEBI" id="CHEBI:43474"/>
        <dbReference type="ChEBI" id="CHEBI:58173"/>
        <dbReference type="ChEBI" id="CHEBI:456216"/>
        <dbReference type="EC" id="6.3.2.2"/>
    </reaction>
</comment>
<dbReference type="GO" id="GO:0005829">
    <property type="term" value="C:cytosol"/>
    <property type="evidence" value="ECO:0007669"/>
    <property type="project" value="TreeGrafter"/>
</dbReference>
<dbReference type="Pfam" id="PF04262">
    <property type="entry name" value="Glu_cys_ligase"/>
    <property type="match status" value="1"/>
</dbReference>
<gene>
    <name evidence="9" type="ORF">B2A_02739</name>
</gene>
<evidence type="ECO:0000256" key="7">
    <source>
        <dbReference type="ARBA" id="ARBA00048819"/>
    </source>
</evidence>
<comment type="caution">
    <text evidence="9">The sequence shown here is derived from an EMBL/GenBank/DDBJ whole genome shotgun (WGS) entry which is preliminary data.</text>
</comment>
<feature type="domain" description="Glutamate--cysteine ligase" evidence="8">
    <location>
        <begin position="1"/>
        <end position="54"/>
    </location>
</feature>
<dbReference type="EMBL" id="AUZZ01001863">
    <property type="protein sequence ID" value="EQD62600.1"/>
    <property type="molecule type" value="Genomic_DNA"/>
</dbReference>
<keyword evidence="4" id="KW-0317">Glutathione biosynthesis</keyword>
<evidence type="ECO:0000256" key="1">
    <source>
        <dbReference type="ARBA" id="ARBA00005006"/>
    </source>
</evidence>
<protein>
    <recommendedName>
        <fullName evidence="2">glutamate--cysteine ligase</fullName>
        <ecNumber evidence="2">6.3.2.2</ecNumber>
    </recommendedName>
</protein>
<accession>T1C8N6</accession>
<dbReference type="InterPro" id="IPR014746">
    <property type="entry name" value="Gln_synth/guanido_kin_cat_dom"/>
</dbReference>
<comment type="pathway">
    <text evidence="1">Sulfur metabolism; glutathione biosynthesis; glutathione from L-cysteine and L-glutamate: step 1/2.</text>
</comment>
<feature type="non-terminal residue" evidence="9">
    <location>
        <position position="54"/>
    </location>
</feature>
<proteinExistence type="predicted"/>
<dbReference type="InterPro" id="IPR006334">
    <property type="entry name" value="Glut_cys_ligase"/>
</dbReference>
<dbReference type="AlphaFoldDB" id="T1C8N6"/>
<dbReference type="InterPro" id="IPR007370">
    <property type="entry name" value="Glu_cys_ligase"/>
</dbReference>
<dbReference type="PANTHER" id="PTHR38761">
    <property type="entry name" value="GLUTAMATE--CYSTEINE LIGASE"/>
    <property type="match status" value="1"/>
</dbReference>
<evidence type="ECO:0000313" key="9">
    <source>
        <dbReference type="EMBL" id="EQD62600.1"/>
    </source>
</evidence>
<evidence type="ECO:0000259" key="8">
    <source>
        <dbReference type="Pfam" id="PF04262"/>
    </source>
</evidence>
<dbReference type="EC" id="6.3.2.2" evidence="2"/>
<dbReference type="GO" id="GO:0005524">
    <property type="term" value="F:ATP binding"/>
    <property type="evidence" value="ECO:0007669"/>
    <property type="project" value="UniProtKB-KW"/>
</dbReference>
<evidence type="ECO:0000256" key="6">
    <source>
        <dbReference type="ARBA" id="ARBA00022840"/>
    </source>
</evidence>
<organism evidence="9">
    <name type="scientific">mine drainage metagenome</name>
    <dbReference type="NCBI Taxonomy" id="410659"/>
    <lineage>
        <taxon>unclassified sequences</taxon>
        <taxon>metagenomes</taxon>
        <taxon>ecological metagenomes</taxon>
    </lineage>
</organism>